<protein>
    <submittedName>
        <fullName evidence="1">Uncharacterized protein</fullName>
    </submittedName>
</protein>
<reference evidence="1 2" key="1">
    <citation type="submission" date="2024-06" db="EMBL/GenBank/DDBJ databases">
        <authorList>
            <person name="Bataeva Y.V."/>
            <person name="Grigorian L.N."/>
            <person name="Solomentsev V.I."/>
        </authorList>
    </citation>
    <scope>NUCLEOTIDE SEQUENCE [LARGE SCALE GENOMIC DNA]</scope>
    <source>
        <strain evidence="2">SCPM-O-B-12605 (RCAM04882)</strain>
    </source>
</reference>
<comment type="caution">
    <text evidence="1">The sequence shown here is derived from an EMBL/GenBank/DDBJ whole genome shotgun (WGS) entry which is preliminary data.</text>
</comment>
<gene>
    <name evidence="1" type="ORF">ABUK86_22600</name>
</gene>
<name>A0ABV2A0U0_9ACTN</name>
<evidence type="ECO:0000313" key="2">
    <source>
        <dbReference type="Proteomes" id="UP001432401"/>
    </source>
</evidence>
<sequence>MSTSPIGQDFDLDVRFLDGTPSHLVDVARRYWDLRGLDEAGACPLWRTPVREIDTNGWGGRHHLLAAAASRAVAKGYFCPSCEEELSLPNRTALNQILAGDTRVVCADCHPTLSEEAEEYRDPDAAALRRAERRRENQSLNEAYADAEERWIKAHREVLGKEFPLHHQPEEEFPELDVRWELAALTVVRNAAKGGIINISDHPELSVLSPDGEDAEVMEALRHRGVLRVHPSSVVSSRVWRVTTFGDAVAEAGGDLDELPTPELTGRYYPLKTRFYVPYGDDVRVAAETADTQLLRRLTHALKDHRRFDALEGLLAEAIAKEAVRYFDHKLKEHNLPGVPEERRPRLREAADKLARVRCLGQLYFACWAATRNAAAAAQRTPRAPAVNMTEYGLKSFEDLVQEMVRDDTKYTRVFREEIKFPLSAMTRTLFHTVLDMHPMETGPARIREMRPAQPARTASVRNEVIEPTPVPPVREPEPELVHPELEEKEFPSVELQARRLAALTERWSWQDFATAFQTVREDISLVWDEDHPSHSTLQAATGALEMHLLQLGTYLKERESALAMVLAASLYRELIGARPNALPSGRVVVGLLVEALVRRGPEENPTEEGNAR</sequence>
<accession>A0ABV2A0U0</accession>
<keyword evidence="2" id="KW-1185">Reference proteome</keyword>
<proteinExistence type="predicted"/>
<organism evidence="1 2">
    <name type="scientific">Nocardiopsis tropica</name>
    <dbReference type="NCBI Taxonomy" id="109330"/>
    <lineage>
        <taxon>Bacteria</taxon>
        <taxon>Bacillati</taxon>
        <taxon>Actinomycetota</taxon>
        <taxon>Actinomycetes</taxon>
        <taxon>Streptosporangiales</taxon>
        <taxon>Nocardiopsidaceae</taxon>
        <taxon>Nocardiopsis</taxon>
    </lineage>
</organism>
<dbReference type="RefSeq" id="WP_352985376.1">
    <property type="nucleotide sequence ID" value="NZ_JBEQNA010000012.1"/>
</dbReference>
<dbReference type="Proteomes" id="UP001432401">
    <property type="component" value="Unassembled WGS sequence"/>
</dbReference>
<evidence type="ECO:0000313" key="1">
    <source>
        <dbReference type="EMBL" id="MES0836586.1"/>
    </source>
</evidence>
<dbReference type="EMBL" id="JBEQNB010000013">
    <property type="protein sequence ID" value="MES0836586.1"/>
    <property type="molecule type" value="Genomic_DNA"/>
</dbReference>